<accession>A0A5N5D944</accession>
<evidence type="ECO:0000313" key="2">
    <source>
        <dbReference type="Proteomes" id="UP000325902"/>
    </source>
</evidence>
<dbReference type="Proteomes" id="UP000325902">
    <property type="component" value="Unassembled WGS sequence"/>
</dbReference>
<protein>
    <recommendedName>
        <fullName evidence="3">NACHT-NTPase and P-loop NTPases N-terminal domain-containing protein</fullName>
    </recommendedName>
</protein>
<dbReference type="OrthoDB" id="3942542at2759"/>
<evidence type="ECO:0008006" key="3">
    <source>
        <dbReference type="Google" id="ProtNLM"/>
    </source>
</evidence>
<reference evidence="1 2" key="1">
    <citation type="journal article" date="2019" name="Sci. Rep.">
        <title>A multi-omics analysis of the grapevine pathogen Lasiodiplodia theobromae reveals that temperature affects the expression of virulence- and pathogenicity-related genes.</title>
        <authorList>
            <person name="Felix C."/>
            <person name="Meneses R."/>
            <person name="Goncalves M.F.M."/>
            <person name="Tilleman L."/>
            <person name="Duarte A.S."/>
            <person name="Jorrin-Novo J.V."/>
            <person name="Van de Peer Y."/>
            <person name="Deforce D."/>
            <person name="Van Nieuwerburgh F."/>
            <person name="Esteves A.C."/>
            <person name="Alves A."/>
        </authorList>
    </citation>
    <scope>NUCLEOTIDE SEQUENCE [LARGE SCALE GENOMIC DNA]</scope>
    <source>
        <strain evidence="1 2">LA-SOL3</strain>
    </source>
</reference>
<sequence>MSSRFGVGDFLVVGNLCWKLYQNLSQNPSENLCGVRDALGALSNTIRLLNDDIQDPRSLIKQPGQEHRFNLAADIMKNTNNTLRVLQPLVEKHVKKLAMSTRGHRTEYIKFAWNDLVSTKEWRSIADFKEEVPLPSSTFKKAVC</sequence>
<organism evidence="1 2">
    <name type="scientific">Lasiodiplodia theobromae</name>
    <dbReference type="NCBI Taxonomy" id="45133"/>
    <lineage>
        <taxon>Eukaryota</taxon>
        <taxon>Fungi</taxon>
        <taxon>Dikarya</taxon>
        <taxon>Ascomycota</taxon>
        <taxon>Pezizomycotina</taxon>
        <taxon>Dothideomycetes</taxon>
        <taxon>Dothideomycetes incertae sedis</taxon>
        <taxon>Botryosphaeriales</taxon>
        <taxon>Botryosphaeriaceae</taxon>
        <taxon>Lasiodiplodia</taxon>
    </lineage>
</organism>
<proteinExistence type="predicted"/>
<comment type="caution">
    <text evidence="1">The sequence shown here is derived from an EMBL/GenBank/DDBJ whole genome shotgun (WGS) entry which is preliminary data.</text>
</comment>
<keyword evidence="2" id="KW-1185">Reference proteome</keyword>
<gene>
    <name evidence="1" type="ORF">DBV05_g7141</name>
</gene>
<dbReference type="AlphaFoldDB" id="A0A5N5D944"/>
<dbReference type="EMBL" id="VCHE01000047">
    <property type="protein sequence ID" value="KAB2574171.1"/>
    <property type="molecule type" value="Genomic_DNA"/>
</dbReference>
<evidence type="ECO:0000313" key="1">
    <source>
        <dbReference type="EMBL" id="KAB2574171.1"/>
    </source>
</evidence>
<name>A0A5N5D944_9PEZI</name>